<evidence type="ECO:0000313" key="8">
    <source>
        <dbReference type="EMBL" id="AUW94860.1"/>
    </source>
</evidence>
<dbReference type="EMBL" id="CP019454">
    <property type="protein sequence ID" value="AUW94860.1"/>
    <property type="molecule type" value="Genomic_DNA"/>
</dbReference>
<evidence type="ECO:0000313" key="9">
    <source>
        <dbReference type="Proteomes" id="UP000325292"/>
    </source>
</evidence>
<dbReference type="PANTHER" id="PTHR11662">
    <property type="entry name" value="SOLUTE CARRIER FAMILY 17"/>
    <property type="match status" value="1"/>
</dbReference>
<reference evidence="8 9" key="1">
    <citation type="journal article" date="2019" name="Sci. Rep.">
        <title>Sulfobacillus thermotolerans: new insights into resistance and metabolic capacities of acidophilic chemolithotrophs.</title>
        <authorList>
            <person name="Panyushkina A.E."/>
            <person name="Babenko V.V."/>
            <person name="Nikitina A.S."/>
            <person name="Selezneva O.V."/>
            <person name="Tsaplina I.A."/>
            <person name="Letarova M.A."/>
            <person name="Kostryukova E.S."/>
            <person name="Letarov A.V."/>
        </authorList>
    </citation>
    <scope>NUCLEOTIDE SEQUENCE [LARGE SCALE GENOMIC DNA]</scope>
    <source>
        <strain evidence="8 9">Kr1</strain>
    </source>
</reference>
<feature type="transmembrane region" description="Helical" evidence="6">
    <location>
        <begin position="135"/>
        <end position="156"/>
    </location>
</feature>
<dbReference type="Proteomes" id="UP000325292">
    <property type="component" value="Chromosome"/>
</dbReference>
<keyword evidence="5 6" id="KW-0472">Membrane</keyword>
<feature type="transmembrane region" description="Helical" evidence="6">
    <location>
        <begin position="308"/>
        <end position="327"/>
    </location>
</feature>
<evidence type="ECO:0000256" key="4">
    <source>
        <dbReference type="ARBA" id="ARBA00022989"/>
    </source>
</evidence>
<dbReference type="CDD" id="cd17319">
    <property type="entry name" value="MFS_ExuT_GudP_like"/>
    <property type="match status" value="1"/>
</dbReference>
<feature type="transmembrane region" description="Helical" evidence="6">
    <location>
        <begin position="214"/>
        <end position="235"/>
    </location>
</feature>
<comment type="subcellular location">
    <subcellularLocation>
        <location evidence="1">Cell membrane</location>
        <topology evidence="1">Multi-pass membrane protein</topology>
    </subcellularLocation>
</comment>
<keyword evidence="9" id="KW-1185">Reference proteome</keyword>
<dbReference type="InterPro" id="IPR011701">
    <property type="entry name" value="MFS"/>
</dbReference>
<name>A0ABM6RTZ3_9FIRM</name>
<feature type="domain" description="Major facilitator superfamily (MFS) profile" evidence="7">
    <location>
        <begin position="8"/>
        <end position="398"/>
    </location>
</feature>
<proteinExistence type="predicted"/>
<accession>A0ABM6RTZ3</accession>
<feature type="transmembrane region" description="Helical" evidence="6">
    <location>
        <begin position="374"/>
        <end position="394"/>
    </location>
</feature>
<dbReference type="InterPro" id="IPR050382">
    <property type="entry name" value="MFS_Na/Anion_cotransporter"/>
</dbReference>
<feature type="transmembrane region" description="Helical" evidence="6">
    <location>
        <begin position="79"/>
        <end position="101"/>
    </location>
</feature>
<evidence type="ECO:0000256" key="6">
    <source>
        <dbReference type="SAM" id="Phobius"/>
    </source>
</evidence>
<feature type="transmembrane region" description="Helical" evidence="6">
    <location>
        <begin position="39"/>
        <end position="58"/>
    </location>
</feature>
<feature type="transmembrane region" description="Helical" evidence="6">
    <location>
        <begin position="277"/>
        <end position="296"/>
    </location>
</feature>
<feature type="transmembrane region" description="Helical" evidence="6">
    <location>
        <begin position="163"/>
        <end position="182"/>
    </location>
</feature>
<protein>
    <recommendedName>
        <fullName evidence="7">Major facilitator superfamily (MFS) profile domain-containing protein</fullName>
    </recommendedName>
</protein>
<keyword evidence="4 6" id="KW-1133">Transmembrane helix</keyword>
<dbReference type="Gene3D" id="1.20.1250.20">
    <property type="entry name" value="MFS general substrate transporter like domains"/>
    <property type="match status" value="2"/>
</dbReference>
<dbReference type="PANTHER" id="PTHR11662:SF399">
    <property type="entry name" value="FI19708P1-RELATED"/>
    <property type="match status" value="1"/>
</dbReference>
<keyword evidence="3 6" id="KW-0812">Transmembrane</keyword>
<gene>
    <name evidence="8" type="ORF">BXT84_13610</name>
</gene>
<evidence type="ECO:0000256" key="5">
    <source>
        <dbReference type="ARBA" id="ARBA00023136"/>
    </source>
</evidence>
<dbReference type="InterPro" id="IPR020846">
    <property type="entry name" value="MFS_dom"/>
</dbReference>
<dbReference type="Pfam" id="PF07690">
    <property type="entry name" value="MFS_1"/>
    <property type="match status" value="1"/>
</dbReference>
<evidence type="ECO:0000259" key="7">
    <source>
        <dbReference type="PROSITE" id="PS50850"/>
    </source>
</evidence>
<keyword evidence="2" id="KW-0813">Transport</keyword>
<dbReference type="SUPFAM" id="SSF103473">
    <property type="entry name" value="MFS general substrate transporter"/>
    <property type="match status" value="1"/>
</dbReference>
<evidence type="ECO:0000256" key="2">
    <source>
        <dbReference type="ARBA" id="ARBA00022448"/>
    </source>
</evidence>
<feature type="transmembrane region" description="Helical" evidence="6">
    <location>
        <begin position="347"/>
        <end position="367"/>
    </location>
</feature>
<dbReference type="PROSITE" id="PS50850">
    <property type="entry name" value="MFS"/>
    <property type="match status" value="1"/>
</dbReference>
<evidence type="ECO:0000256" key="3">
    <source>
        <dbReference type="ARBA" id="ARBA00022692"/>
    </source>
</evidence>
<dbReference type="InterPro" id="IPR036259">
    <property type="entry name" value="MFS_trans_sf"/>
</dbReference>
<evidence type="ECO:0000256" key="1">
    <source>
        <dbReference type="ARBA" id="ARBA00004651"/>
    </source>
</evidence>
<feature type="transmembrane region" description="Helical" evidence="6">
    <location>
        <begin position="247"/>
        <end position="271"/>
    </location>
</feature>
<organism evidence="8 9">
    <name type="scientific">Sulfobacillus thermotolerans</name>
    <dbReference type="NCBI Taxonomy" id="338644"/>
    <lineage>
        <taxon>Bacteria</taxon>
        <taxon>Bacillati</taxon>
        <taxon>Bacillota</taxon>
        <taxon>Clostridia</taxon>
        <taxon>Eubacteriales</taxon>
        <taxon>Clostridiales Family XVII. Incertae Sedis</taxon>
        <taxon>Sulfobacillus</taxon>
    </lineage>
</organism>
<sequence>MKKQKWTMLTLIWLMMFVAYLDRINISVAGPTIMHSLHMSPAVFGVVLSSFTFGYALLQIPGGYFADRLGARKLLVIALIWWSVFTGMTGLVFSAGLLIVVRTLFGVGEGLENGAQFKLIGDFFSSEERSSANGLFLTAIALGPAFVAPVSTWLLAKVGWHGLFLWFTVPGIIMAILIWKLIPTTPDGGVVHTEVRNKHGHPANWRQILGQPGIWLVFLAYLFFNIAFWGFLGWMPSYLSLSRHINLAALGFDASIPYVAGFFGLIIIGWLGNKVFYRTRALLVAFSYLLSGFFLYMAYSAHSVNSSVIGLSVAAFFLFGGFGPIWAIPLDLIPDALRGTFTGFVNFGGQIGGFVAPIVVGIIVSTTHSFVGGFLFMIGGLILAAISLILLQMITRPRMGHAYQAKAS</sequence>